<feature type="region of interest" description="Disordered" evidence="11">
    <location>
        <begin position="398"/>
        <end position="435"/>
    </location>
</feature>
<dbReference type="RefSeq" id="WP_114697313.1">
    <property type="nucleotide sequence ID" value="NZ_QQOH01000006.1"/>
</dbReference>
<evidence type="ECO:0000256" key="5">
    <source>
        <dbReference type="ARBA" id="ARBA00022519"/>
    </source>
</evidence>
<sequence length="435" mass="48308">MKLLLIFALIVLLAGSLVGELIVQDPGYVLVSFKGTIIETSIWGLGLIVILSFTAFYLLLQLAQYLMTRRRRLNEWRKNHARNSADRKTLNGLNALSAGNWSKAERLLSQAAPNSGVSLVNYLAAAQAAHEQNQHDSCDALLDEARLSAPKADVAVGIIQSQIQIDRGHWESALATLTRLRSKAPKHSYILKLLTQTYTELNDWGSMVQLLPELRKQNVYPPEQLQQLEQKIYLGHLTKSLESVGDGEGNDARQRMLGHGWKSVPKTLQSDNNLIERQVELLLECDGGASAEKFLSERLKKQWSSELAELYGRIDGADVAKQYRQARDWAQAHANDASLQLTLGRLALRNSEWEQAQSYFQKSLELSPSQEAYAELARLLHNRSNGSTDPQVLDQYVDSLTGSLPELPQPEIQPEPAPAEPEGSNDEAAKAQAAS</sequence>
<comment type="pathway">
    <text evidence="3">Porphyrin-containing compound metabolism; protoheme biosynthesis.</text>
</comment>
<feature type="domain" description="HemY N-terminal" evidence="13">
    <location>
        <begin position="27"/>
        <end position="132"/>
    </location>
</feature>
<comment type="function">
    <text evidence="1">Involved in a late step of protoheme IX synthesis.</text>
</comment>
<accession>A0A369W8F4</accession>
<evidence type="ECO:0000259" key="13">
    <source>
        <dbReference type="Pfam" id="PF07219"/>
    </source>
</evidence>
<organism evidence="14 15">
    <name type="scientific">Motiliproteus coralliicola</name>
    <dbReference type="NCBI Taxonomy" id="2283196"/>
    <lineage>
        <taxon>Bacteria</taxon>
        <taxon>Pseudomonadati</taxon>
        <taxon>Pseudomonadota</taxon>
        <taxon>Gammaproteobacteria</taxon>
        <taxon>Oceanospirillales</taxon>
        <taxon>Oceanospirillaceae</taxon>
        <taxon>Motiliproteus</taxon>
    </lineage>
</organism>
<dbReference type="Proteomes" id="UP000253769">
    <property type="component" value="Unassembled WGS sequence"/>
</dbReference>
<dbReference type="OrthoDB" id="7053339at2"/>
<evidence type="ECO:0000256" key="4">
    <source>
        <dbReference type="ARBA" id="ARBA00022475"/>
    </source>
</evidence>
<evidence type="ECO:0000313" key="14">
    <source>
        <dbReference type="EMBL" id="RDE18192.1"/>
    </source>
</evidence>
<dbReference type="GO" id="GO:0006779">
    <property type="term" value="P:porphyrin-containing compound biosynthetic process"/>
    <property type="evidence" value="ECO:0007669"/>
    <property type="project" value="UniProtKB-KW"/>
</dbReference>
<dbReference type="InterPro" id="IPR011990">
    <property type="entry name" value="TPR-like_helical_dom_sf"/>
</dbReference>
<evidence type="ECO:0000256" key="12">
    <source>
        <dbReference type="SAM" id="Phobius"/>
    </source>
</evidence>
<dbReference type="PROSITE" id="PS50005">
    <property type="entry name" value="TPR"/>
    <property type="match status" value="1"/>
</dbReference>
<keyword evidence="8 12" id="KW-0472">Membrane</keyword>
<proteinExistence type="predicted"/>
<keyword evidence="9" id="KW-0627">Porphyrin biosynthesis</keyword>
<evidence type="ECO:0000256" key="10">
    <source>
        <dbReference type="PROSITE-ProRule" id="PRU00339"/>
    </source>
</evidence>
<evidence type="ECO:0000256" key="1">
    <source>
        <dbReference type="ARBA" id="ARBA00002962"/>
    </source>
</evidence>
<feature type="repeat" description="TPR" evidence="10">
    <location>
        <begin position="337"/>
        <end position="370"/>
    </location>
</feature>
<evidence type="ECO:0000313" key="15">
    <source>
        <dbReference type="Proteomes" id="UP000253769"/>
    </source>
</evidence>
<feature type="transmembrane region" description="Helical" evidence="12">
    <location>
        <begin position="43"/>
        <end position="67"/>
    </location>
</feature>
<name>A0A369W8F4_9GAMM</name>
<comment type="caution">
    <text evidence="14">The sequence shown here is derived from an EMBL/GenBank/DDBJ whole genome shotgun (WGS) entry which is preliminary data.</text>
</comment>
<evidence type="ECO:0000256" key="9">
    <source>
        <dbReference type="ARBA" id="ARBA00023244"/>
    </source>
</evidence>
<reference evidence="14 15" key="1">
    <citation type="submission" date="2018-07" db="EMBL/GenBank/DDBJ databases">
        <title>Motiliproteus coralliicola sp. nov., a bacterium isolated from Coral.</title>
        <authorList>
            <person name="Wang G."/>
        </authorList>
    </citation>
    <scope>NUCLEOTIDE SEQUENCE [LARGE SCALE GENOMIC DNA]</scope>
    <source>
        <strain evidence="14 15">C34</strain>
    </source>
</reference>
<dbReference type="Gene3D" id="1.25.40.10">
    <property type="entry name" value="Tetratricopeptide repeat domain"/>
    <property type="match status" value="2"/>
</dbReference>
<comment type="subcellular location">
    <subcellularLocation>
        <location evidence="2">Cell inner membrane</location>
        <topology evidence="2">Multi-pass membrane protein</topology>
    </subcellularLocation>
</comment>
<dbReference type="InterPro" id="IPR005254">
    <property type="entry name" value="Heme_biosyn_assoc_TPR_pro"/>
</dbReference>
<protein>
    <submittedName>
        <fullName evidence="14">Heme biosynthesis protein HemY</fullName>
    </submittedName>
</protein>
<gene>
    <name evidence="14" type="ORF">DV711_19045</name>
</gene>
<dbReference type="InterPro" id="IPR019734">
    <property type="entry name" value="TPR_rpt"/>
</dbReference>
<evidence type="ECO:0000256" key="6">
    <source>
        <dbReference type="ARBA" id="ARBA00022692"/>
    </source>
</evidence>
<keyword evidence="4" id="KW-1003">Cell membrane</keyword>
<keyword evidence="10" id="KW-0802">TPR repeat</keyword>
<keyword evidence="7 12" id="KW-1133">Transmembrane helix</keyword>
<dbReference type="NCBIfam" id="TIGR00540">
    <property type="entry name" value="TPR_hemY_coli"/>
    <property type="match status" value="1"/>
</dbReference>
<dbReference type="AlphaFoldDB" id="A0A369W8F4"/>
<evidence type="ECO:0000256" key="11">
    <source>
        <dbReference type="SAM" id="MobiDB-lite"/>
    </source>
</evidence>
<evidence type="ECO:0000256" key="2">
    <source>
        <dbReference type="ARBA" id="ARBA00004429"/>
    </source>
</evidence>
<keyword evidence="6 12" id="KW-0812">Transmembrane</keyword>
<evidence type="ECO:0000256" key="3">
    <source>
        <dbReference type="ARBA" id="ARBA00004744"/>
    </source>
</evidence>
<evidence type="ECO:0000256" key="8">
    <source>
        <dbReference type="ARBA" id="ARBA00023136"/>
    </source>
</evidence>
<keyword evidence="15" id="KW-1185">Reference proteome</keyword>
<dbReference type="GO" id="GO:0042168">
    <property type="term" value="P:heme metabolic process"/>
    <property type="evidence" value="ECO:0007669"/>
    <property type="project" value="InterPro"/>
</dbReference>
<feature type="compositionally biased region" description="Pro residues" evidence="11">
    <location>
        <begin position="407"/>
        <end position="419"/>
    </location>
</feature>
<dbReference type="SUPFAM" id="SSF48452">
    <property type="entry name" value="TPR-like"/>
    <property type="match status" value="1"/>
</dbReference>
<keyword evidence="5" id="KW-0997">Cell inner membrane</keyword>
<dbReference type="InterPro" id="IPR010817">
    <property type="entry name" value="HemY_N"/>
</dbReference>
<evidence type="ECO:0000256" key="7">
    <source>
        <dbReference type="ARBA" id="ARBA00022989"/>
    </source>
</evidence>
<dbReference type="GO" id="GO:0005886">
    <property type="term" value="C:plasma membrane"/>
    <property type="evidence" value="ECO:0007669"/>
    <property type="project" value="UniProtKB-SubCell"/>
</dbReference>
<dbReference type="EMBL" id="QQOH01000006">
    <property type="protein sequence ID" value="RDE18192.1"/>
    <property type="molecule type" value="Genomic_DNA"/>
</dbReference>
<dbReference type="Pfam" id="PF07219">
    <property type="entry name" value="HemY_N"/>
    <property type="match status" value="1"/>
</dbReference>
<dbReference type="UniPathway" id="UPA00252"/>